<reference evidence="1" key="1">
    <citation type="submission" date="2020-04" db="EMBL/GenBank/DDBJ databases">
        <authorList>
            <person name="Chiriac C."/>
            <person name="Salcher M."/>
            <person name="Ghai R."/>
            <person name="Kavagutti S V."/>
        </authorList>
    </citation>
    <scope>NUCLEOTIDE SEQUENCE</scope>
</reference>
<proteinExistence type="predicted"/>
<protein>
    <submittedName>
        <fullName evidence="1">Uncharacterized protein</fullName>
    </submittedName>
</protein>
<accession>A0A6J5NMQ8</accession>
<dbReference type="EMBL" id="LR796711">
    <property type="protein sequence ID" value="CAB4160699.1"/>
    <property type="molecule type" value="Genomic_DNA"/>
</dbReference>
<sequence length="192" mass="19628">MLNNITQIPAPRVPIIDEKTGLMSREWYRFFINIFALTGDGSNNISLEDLQLTPREEIGTLAAKNSVSLTSDVTGVLPTASGGTGGLLPTPNGGTGLSSFTANGVVYASSASALATGSTLVFNGNALGLNGAPAASAILDGQSTTQGVRFPNMTTAQKNAISSPAAGLVIFDTTLSKLCVYTGAAWQTVTSV</sequence>
<name>A0A6J5NMQ8_9CAUD</name>
<organism evidence="1">
    <name type="scientific">uncultured Caudovirales phage</name>
    <dbReference type="NCBI Taxonomy" id="2100421"/>
    <lineage>
        <taxon>Viruses</taxon>
        <taxon>Duplodnaviria</taxon>
        <taxon>Heunggongvirae</taxon>
        <taxon>Uroviricota</taxon>
        <taxon>Caudoviricetes</taxon>
        <taxon>Peduoviridae</taxon>
        <taxon>Maltschvirus</taxon>
        <taxon>Maltschvirus maltsch</taxon>
    </lineage>
</organism>
<gene>
    <name evidence="1" type="ORF">UFOVP764_11</name>
</gene>
<evidence type="ECO:0000313" key="1">
    <source>
        <dbReference type="EMBL" id="CAB4160699.1"/>
    </source>
</evidence>